<evidence type="ECO:0000256" key="3">
    <source>
        <dbReference type="ARBA" id="ARBA00022884"/>
    </source>
</evidence>
<dbReference type="NCBIfam" id="TIGR00061">
    <property type="entry name" value="L21"/>
    <property type="match status" value="1"/>
</dbReference>
<dbReference type="EMBL" id="CAXAMM010020963">
    <property type="protein sequence ID" value="CAK9049009.1"/>
    <property type="molecule type" value="Genomic_DNA"/>
</dbReference>
<keyword evidence="4 7" id="KW-0689">Ribosomal protein</keyword>
<evidence type="ECO:0000256" key="5">
    <source>
        <dbReference type="ARBA" id="ARBA00023274"/>
    </source>
</evidence>
<dbReference type="SUPFAM" id="SSF141091">
    <property type="entry name" value="L21p-like"/>
    <property type="match status" value="1"/>
</dbReference>
<name>A0ABP0ME71_9DINO</name>
<dbReference type="GO" id="GO:0005840">
    <property type="term" value="C:ribosome"/>
    <property type="evidence" value="ECO:0007669"/>
    <property type="project" value="UniProtKB-KW"/>
</dbReference>
<evidence type="ECO:0000256" key="4">
    <source>
        <dbReference type="ARBA" id="ARBA00022980"/>
    </source>
</evidence>
<keyword evidence="2" id="KW-0699">rRNA-binding</keyword>
<dbReference type="InterPro" id="IPR028909">
    <property type="entry name" value="bL21-like"/>
</dbReference>
<gene>
    <name evidence="7" type="ORF">SCF082_LOCUS27220</name>
</gene>
<keyword evidence="3" id="KW-0694">RNA-binding</keyword>
<dbReference type="PROSITE" id="PS01169">
    <property type="entry name" value="RIBOSOMAL_L21"/>
    <property type="match status" value="1"/>
</dbReference>
<keyword evidence="5" id="KW-0687">Ribonucleoprotein</keyword>
<protein>
    <recommendedName>
        <fullName evidence="6">Large ribosomal subunit protein bL21m</fullName>
    </recommendedName>
</protein>
<dbReference type="InterPro" id="IPR018258">
    <property type="entry name" value="Ribosomal_bL21_CS"/>
</dbReference>
<dbReference type="Proteomes" id="UP001642464">
    <property type="component" value="Unassembled WGS sequence"/>
</dbReference>
<evidence type="ECO:0000256" key="1">
    <source>
        <dbReference type="ARBA" id="ARBA00008563"/>
    </source>
</evidence>
<dbReference type="InterPro" id="IPR036164">
    <property type="entry name" value="bL21-like_sf"/>
</dbReference>
<comment type="caution">
    <text evidence="7">The sequence shown here is derived from an EMBL/GenBank/DDBJ whole genome shotgun (WGS) entry which is preliminary data.</text>
</comment>
<dbReference type="PANTHER" id="PTHR21349">
    <property type="entry name" value="50S RIBOSOMAL PROTEIN L21"/>
    <property type="match status" value="1"/>
</dbReference>
<reference evidence="7 8" key="1">
    <citation type="submission" date="2024-02" db="EMBL/GenBank/DDBJ databases">
        <authorList>
            <person name="Chen Y."/>
            <person name="Shah S."/>
            <person name="Dougan E. K."/>
            <person name="Thang M."/>
            <person name="Chan C."/>
        </authorList>
    </citation>
    <scope>NUCLEOTIDE SEQUENCE [LARGE SCALE GENOMIC DNA]</scope>
</reference>
<comment type="similarity">
    <text evidence="1">Belongs to the bacterial ribosomal protein bL21 family.</text>
</comment>
<sequence>MYAIIEESGGQRKVTEGEEILIDLYKGGEAGKGDPVTFDKVLVIGDAGGSAKVGTPHVGGASVTAEVIEPAVKGDKIDIHKYRPKKASRSKTGHRQRYTLVKVTGLKG</sequence>
<organism evidence="7 8">
    <name type="scientific">Durusdinium trenchii</name>
    <dbReference type="NCBI Taxonomy" id="1381693"/>
    <lineage>
        <taxon>Eukaryota</taxon>
        <taxon>Sar</taxon>
        <taxon>Alveolata</taxon>
        <taxon>Dinophyceae</taxon>
        <taxon>Suessiales</taxon>
        <taxon>Symbiodiniaceae</taxon>
        <taxon>Durusdinium</taxon>
    </lineage>
</organism>
<dbReference type="HAMAP" id="MF_01363">
    <property type="entry name" value="Ribosomal_bL21"/>
    <property type="match status" value="1"/>
</dbReference>
<proteinExistence type="inferred from homology"/>
<dbReference type="InterPro" id="IPR001787">
    <property type="entry name" value="Ribosomal_bL21"/>
</dbReference>
<evidence type="ECO:0000256" key="2">
    <source>
        <dbReference type="ARBA" id="ARBA00022730"/>
    </source>
</evidence>
<accession>A0ABP0ME71</accession>
<evidence type="ECO:0000313" key="7">
    <source>
        <dbReference type="EMBL" id="CAK9049009.1"/>
    </source>
</evidence>
<evidence type="ECO:0000313" key="8">
    <source>
        <dbReference type="Proteomes" id="UP001642464"/>
    </source>
</evidence>
<dbReference type="PANTHER" id="PTHR21349:SF0">
    <property type="entry name" value="LARGE RIBOSOMAL SUBUNIT PROTEIN BL21M"/>
    <property type="match status" value="1"/>
</dbReference>
<dbReference type="Pfam" id="PF00829">
    <property type="entry name" value="Ribosomal_L21p"/>
    <property type="match status" value="1"/>
</dbReference>
<evidence type="ECO:0000256" key="6">
    <source>
        <dbReference type="ARBA" id="ARBA00044129"/>
    </source>
</evidence>
<keyword evidence="8" id="KW-1185">Reference proteome</keyword>